<dbReference type="PANTHER" id="PTHR12916">
    <property type="entry name" value="CYTOCHROME C OXIDASE POLYPEPTIDE VIC-2"/>
    <property type="match status" value="1"/>
</dbReference>
<dbReference type="FunFam" id="2.10.25.10:FF:000095">
    <property type="entry name" value="Notch, isoform B"/>
    <property type="match status" value="1"/>
</dbReference>
<dbReference type="CDD" id="cd00054">
    <property type="entry name" value="EGF_CA"/>
    <property type="match status" value="1"/>
</dbReference>
<evidence type="ECO:0000256" key="4">
    <source>
        <dbReference type="ARBA" id="ARBA00022525"/>
    </source>
</evidence>
<evidence type="ECO:0000256" key="1">
    <source>
        <dbReference type="ARBA" id="ARBA00004496"/>
    </source>
</evidence>
<keyword evidence="7" id="KW-0677">Repeat</keyword>
<evidence type="ECO:0000256" key="2">
    <source>
        <dbReference type="ARBA" id="ARBA00004613"/>
    </source>
</evidence>
<dbReference type="PROSITE" id="PS01186">
    <property type="entry name" value="EGF_2"/>
    <property type="match status" value="1"/>
</dbReference>
<feature type="disulfide bond" evidence="11">
    <location>
        <begin position="60"/>
        <end position="69"/>
    </location>
</feature>
<dbReference type="OrthoDB" id="6423127at2759"/>
<comment type="subcellular location">
    <subcellularLocation>
        <location evidence="1">Cytoplasm</location>
    </subcellularLocation>
    <subcellularLocation>
        <location evidence="2">Secreted</location>
    </subcellularLocation>
</comment>
<sequence>PCDKQPCQNGGTCTVGKIGFICKCQLPFNGPRCENGPCTSNPCKNNGTCEVYRDGYRCNCKMPFNGRNCETGELNEIH</sequence>
<keyword evidence="4" id="KW-0964">Secreted</keyword>
<organism evidence="13 14">
    <name type="scientific">Araneus ventricosus</name>
    <name type="common">Orbweaver spider</name>
    <name type="synonym">Epeira ventricosa</name>
    <dbReference type="NCBI Taxonomy" id="182803"/>
    <lineage>
        <taxon>Eukaryota</taxon>
        <taxon>Metazoa</taxon>
        <taxon>Ecdysozoa</taxon>
        <taxon>Arthropoda</taxon>
        <taxon>Chelicerata</taxon>
        <taxon>Arachnida</taxon>
        <taxon>Araneae</taxon>
        <taxon>Araneomorphae</taxon>
        <taxon>Entelegynae</taxon>
        <taxon>Araneoidea</taxon>
        <taxon>Araneidae</taxon>
        <taxon>Araneus</taxon>
    </lineage>
</organism>
<dbReference type="SUPFAM" id="SSF57196">
    <property type="entry name" value="EGF/Laminin"/>
    <property type="match status" value="2"/>
</dbReference>
<reference evidence="13 14" key="1">
    <citation type="journal article" date="2019" name="Sci. Rep.">
        <title>Orb-weaving spider Araneus ventricosus genome elucidates the spidroin gene catalogue.</title>
        <authorList>
            <person name="Kono N."/>
            <person name="Nakamura H."/>
            <person name="Ohtoshi R."/>
            <person name="Moran D.A.P."/>
            <person name="Shinohara A."/>
            <person name="Yoshida Y."/>
            <person name="Fujiwara M."/>
            <person name="Mori M."/>
            <person name="Tomita M."/>
            <person name="Arakawa K."/>
        </authorList>
    </citation>
    <scope>NUCLEOTIDE SEQUENCE [LARGE SCALE GENOMIC DNA]</scope>
</reference>
<dbReference type="GO" id="GO:0005737">
    <property type="term" value="C:cytoplasm"/>
    <property type="evidence" value="ECO:0007669"/>
    <property type="project" value="UniProtKB-SubCell"/>
</dbReference>
<evidence type="ECO:0000313" key="14">
    <source>
        <dbReference type="Proteomes" id="UP000499080"/>
    </source>
</evidence>
<evidence type="ECO:0000256" key="8">
    <source>
        <dbReference type="ARBA" id="ARBA00022837"/>
    </source>
</evidence>
<evidence type="ECO:0000259" key="12">
    <source>
        <dbReference type="PROSITE" id="PS50026"/>
    </source>
</evidence>
<keyword evidence="8" id="KW-0106">Calcium</keyword>
<keyword evidence="14" id="KW-1185">Reference proteome</keyword>
<evidence type="ECO:0000313" key="13">
    <source>
        <dbReference type="EMBL" id="GBN60369.1"/>
    </source>
</evidence>
<keyword evidence="6" id="KW-0732">Signal</keyword>
<name>A0A4Y2Q9X8_ARAVE</name>
<dbReference type="PROSITE" id="PS00022">
    <property type="entry name" value="EGF_1"/>
    <property type="match status" value="1"/>
</dbReference>
<evidence type="ECO:0000256" key="5">
    <source>
        <dbReference type="ARBA" id="ARBA00022536"/>
    </source>
</evidence>
<evidence type="ECO:0000256" key="3">
    <source>
        <dbReference type="ARBA" id="ARBA00022490"/>
    </source>
</evidence>
<feature type="domain" description="EGF-like" evidence="12">
    <location>
        <begin position="1"/>
        <end position="31"/>
    </location>
</feature>
<dbReference type="Proteomes" id="UP000499080">
    <property type="component" value="Unassembled WGS sequence"/>
</dbReference>
<dbReference type="SMART" id="SM00181">
    <property type="entry name" value="EGF"/>
    <property type="match status" value="2"/>
</dbReference>
<evidence type="ECO:0000256" key="10">
    <source>
        <dbReference type="ARBA" id="ARBA00023180"/>
    </source>
</evidence>
<dbReference type="FunFam" id="2.10.25.10:FF:000425">
    <property type="entry name" value="Eyes shut homolog"/>
    <property type="match status" value="1"/>
</dbReference>
<comment type="caution">
    <text evidence="11">Lacks conserved residue(s) required for the propagation of feature annotation.</text>
</comment>
<keyword evidence="10" id="KW-0325">Glycoprotein</keyword>
<feature type="non-terminal residue" evidence="13">
    <location>
        <position position="1"/>
    </location>
</feature>
<gene>
    <name evidence="13" type="ORF">AVEN_14934_1</name>
</gene>
<dbReference type="Pfam" id="PF00008">
    <property type="entry name" value="EGF"/>
    <property type="match status" value="2"/>
</dbReference>
<keyword evidence="9 11" id="KW-1015">Disulfide bond</keyword>
<dbReference type="PANTHER" id="PTHR12916:SF4">
    <property type="entry name" value="UNINFLATABLE, ISOFORM C"/>
    <property type="match status" value="1"/>
</dbReference>
<keyword evidence="5 11" id="KW-0245">EGF-like domain</keyword>
<evidence type="ECO:0000256" key="9">
    <source>
        <dbReference type="ARBA" id="ARBA00023157"/>
    </source>
</evidence>
<proteinExistence type="predicted"/>
<feature type="domain" description="EGF-like" evidence="12">
    <location>
        <begin position="34"/>
        <end position="70"/>
    </location>
</feature>
<keyword evidence="3" id="KW-0963">Cytoplasm</keyword>
<evidence type="ECO:0000256" key="6">
    <source>
        <dbReference type="ARBA" id="ARBA00022729"/>
    </source>
</evidence>
<evidence type="ECO:0000256" key="11">
    <source>
        <dbReference type="PROSITE-ProRule" id="PRU00076"/>
    </source>
</evidence>
<dbReference type="EMBL" id="BGPR01137622">
    <property type="protein sequence ID" value="GBN60369.1"/>
    <property type="molecule type" value="Genomic_DNA"/>
</dbReference>
<dbReference type="Gene3D" id="2.10.25.10">
    <property type="entry name" value="Laminin"/>
    <property type="match status" value="2"/>
</dbReference>
<dbReference type="AlphaFoldDB" id="A0A4Y2Q9X8"/>
<dbReference type="InterPro" id="IPR000742">
    <property type="entry name" value="EGF"/>
</dbReference>
<dbReference type="PROSITE" id="PS50026">
    <property type="entry name" value="EGF_3"/>
    <property type="match status" value="2"/>
</dbReference>
<comment type="caution">
    <text evidence="13">The sequence shown here is derived from an EMBL/GenBank/DDBJ whole genome shotgun (WGS) entry which is preliminary data.</text>
</comment>
<accession>A0A4Y2Q9X8</accession>
<protein>
    <recommendedName>
        <fullName evidence="12">EGF-like domain-containing protein</fullName>
    </recommendedName>
</protein>
<dbReference type="GO" id="GO:0005576">
    <property type="term" value="C:extracellular region"/>
    <property type="evidence" value="ECO:0007669"/>
    <property type="project" value="UniProtKB-SubCell"/>
</dbReference>
<evidence type="ECO:0000256" key="7">
    <source>
        <dbReference type="ARBA" id="ARBA00022737"/>
    </source>
</evidence>